<name>A0ABR7S9E2_9ACTN</name>
<gene>
    <name evidence="3" type="ORF">H9Y04_02815</name>
</gene>
<evidence type="ECO:0000256" key="1">
    <source>
        <dbReference type="SAM" id="MobiDB-lite"/>
    </source>
</evidence>
<evidence type="ECO:0008006" key="5">
    <source>
        <dbReference type="Google" id="ProtNLM"/>
    </source>
</evidence>
<dbReference type="Proteomes" id="UP000642284">
    <property type="component" value="Unassembled WGS sequence"/>
</dbReference>
<dbReference type="RefSeq" id="WP_187812023.1">
    <property type="nucleotide sequence ID" value="NZ_JACTVJ010000002.1"/>
</dbReference>
<dbReference type="EMBL" id="JACTVJ010000002">
    <property type="protein sequence ID" value="MBC9711504.1"/>
    <property type="molecule type" value="Genomic_DNA"/>
</dbReference>
<feature type="chain" id="PRO_5047170058" description="Secreted protein" evidence="2">
    <location>
        <begin position="25"/>
        <end position="249"/>
    </location>
</feature>
<reference evidence="3 4" key="1">
    <citation type="submission" date="2020-08" db="EMBL/GenBank/DDBJ databases">
        <title>Genemic of Streptomyces polyaspartic.</title>
        <authorList>
            <person name="Liu W."/>
        </authorList>
    </citation>
    <scope>NUCLEOTIDE SEQUENCE [LARGE SCALE GENOMIC DNA]</scope>
    <source>
        <strain evidence="3 4">TRM66268-LWL</strain>
    </source>
</reference>
<evidence type="ECO:0000313" key="3">
    <source>
        <dbReference type="EMBL" id="MBC9711504.1"/>
    </source>
</evidence>
<keyword evidence="4" id="KW-1185">Reference proteome</keyword>
<keyword evidence="2" id="KW-0732">Signal</keyword>
<evidence type="ECO:0000256" key="2">
    <source>
        <dbReference type="SAM" id="SignalP"/>
    </source>
</evidence>
<feature type="region of interest" description="Disordered" evidence="1">
    <location>
        <begin position="97"/>
        <end position="119"/>
    </location>
</feature>
<evidence type="ECO:0000313" key="4">
    <source>
        <dbReference type="Proteomes" id="UP000642284"/>
    </source>
</evidence>
<sequence>MRLNRTVTALAVTVALSAGTVAGAAPVFASEAAPVANVRIDTDEELQVERSLDKLYAAIDEAARSGAEGTYDEAQRLAVDKAVMELIAATKKVDAPAEAQAKPAKEQAPEPPVPGDAPKKLDKEAALADAKKKLEAEVKVILDAAAKGDLVKLGASVEVATKVVVELLVTVGLGPLLGQLGLGNVTALLPGLTDALLKPGTPPAGLPTGGLPQLPLPLPLPVPGLPTGGLPTGLPTGGLPLPLPMPFGK</sequence>
<feature type="signal peptide" evidence="2">
    <location>
        <begin position="1"/>
        <end position="24"/>
    </location>
</feature>
<organism evidence="3 4">
    <name type="scientific">Streptomyces polyasparticus</name>
    <dbReference type="NCBI Taxonomy" id="2767826"/>
    <lineage>
        <taxon>Bacteria</taxon>
        <taxon>Bacillati</taxon>
        <taxon>Actinomycetota</taxon>
        <taxon>Actinomycetes</taxon>
        <taxon>Kitasatosporales</taxon>
        <taxon>Streptomycetaceae</taxon>
        <taxon>Streptomyces</taxon>
    </lineage>
</organism>
<comment type="caution">
    <text evidence="3">The sequence shown here is derived from an EMBL/GenBank/DDBJ whole genome shotgun (WGS) entry which is preliminary data.</text>
</comment>
<proteinExistence type="predicted"/>
<protein>
    <recommendedName>
        <fullName evidence="5">Secreted protein</fullName>
    </recommendedName>
</protein>
<accession>A0ABR7S9E2</accession>